<accession>A0A6G0SXY1</accession>
<keyword evidence="1" id="KW-1133">Transmembrane helix</keyword>
<sequence length="178" mass="21113">MLGNDDKSDHEVLNRGPINLIFIIIIMILNRSVECIDFTMIFQKNREKQKKINDGKTRIITQNQFLTESFFFLVVIQINHCKYLKFSPNVYVIVIYMQLNFIQSSSYVSLKVLKKIIRIHRHNFFLLAFEVQILTNIVKIMNICKLFCSSKFIKLFVFLSNVKYSRLTNHLCLESFFV</sequence>
<evidence type="ECO:0000256" key="1">
    <source>
        <dbReference type="SAM" id="Phobius"/>
    </source>
</evidence>
<feature type="transmembrane region" description="Helical" evidence="1">
    <location>
        <begin position="20"/>
        <end position="38"/>
    </location>
</feature>
<protein>
    <recommendedName>
        <fullName evidence="4">Transmembrane protein</fullName>
    </recommendedName>
</protein>
<keyword evidence="3" id="KW-1185">Reference proteome</keyword>
<proteinExistence type="predicted"/>
<evidence type="ECO:0000313" key="2">
    <source>
        <dbReference type="EMBL" id="KAE9523122.1"/>
    </source>
</evidence>
<dbReference type="EMBL" id="VYZN01000203">
    <property type="protein sequence ID" value="KAE9523122.1"/>
    <property type="molecule type" value="Genomic_DNA"/>
</dbReference>
<name>A0A6G0SXY1_APHGL</name>
<comment type="caution">
    <text evidence="2">The sequence shown here is derived from an EMBL/GenBank/DDBJ whole genome shotgun (WGS) entry which is preliminary data.</text>
</comment>
<evidence type="ECO:0000313" key="3">
    <source>
        <dbReference type="Proteomes" id="UP000475862"/>
    </source>
</evidence>
<keyword evidence="1" id="KW-0812">Transmembrane</keyword>
<reference evidence="2 3" key="1">
    <citation type="submission" date="2019-08" db="EMBL/GenBank/DDBJ databases">
        <title>The genome of the soybean aphid Biotype 1, its phylome, world population structure and adaptation to the North American continent.</title>
        <authorList>
            <person name="Giordano R."/>
            <person name="Donthu R.K."/>
            <person name="Hernandez A.G."/>
            <person name="Wright C.L."/>
            <person name="Zimin A.V."/>
        </authorList>
    </citation>
    <scope>NUCLEOTIDE SEQUENCE [LARGE SCALE GENOMIC DNA]</scope>
    <source>
        <tissue evidence="2">Whole aphids</tissue>
    </source>
</reference>
<organism evidence="2 3">
    <name type="scientific">Aphis glycines</name>
    <name type="common">Soybean aphid</name>
    <dbReference type="NCBI Taxonomy" id="307491"/>
    <lineage>
        <taxon>Eukaryota</taxon>
        <taxon>Metazoa</taxon>
        <taxon>Ecdysozoa</taxon>
        <taxon>Arthropoda</taxon>
        <taxon>Hexapoda</taxon>
        <taxon>Insecta</taxon>
        <taxon>Pterygota</taxon>
        <taxon>Neoptera</taxon>
        <taxon>Paraneoptera</taxon>
        <taxon>Hemiptera</taxon>
        <taxon>Sternorrhyncha</taxon>
        <taxon>Aphidomorpha</taxon>
        <taxon>Aphidoidea</taxon>
        <taxon>Aphididae</taxon>
        <taxon>Aphidini</taxon>
        <taxon>Aphis</taxon>
        <taxon>Aphis</taxon>
    </lineage>
</organism>
<evidence type="ECO:0008006" key="4">
    <source>
        <dbReference type="Google" id="ProtNLM"/>
    </source>
</evidence>
<keyword evidence="1" id="KW-0472">Membrane</keyword>
<gene>
    <name evidence="2" type="ORF">AGLY_016476</name>
</gene>
<dbReference type="AlphaFoldDB" id="A0A6G0SXY1"/>
<dbReference type="Proteomes" id="UP000475862">
    <property type="component" value="Unassembled WGS sequence"/>
</dbReference>